<organism evidence="1 2">
    <name type="scientific">Dreissena polymorpha</name>
    <name type="common">Zebra mussel</name>
    <name type="synonym">Mytilus polymorpha</name>
    <dbReference type="NCBI Taxonomy" id="45954"/>
    <lineage>
        <taxon>Eukaryota</taxon>
        <taxon>Metazoa</taxon>
        <taxon>Spiralia</taxon>
        <taxon>Lophotrochozoa</taxon>
        <taxon>Mollusca</taxon>
        <taxon>Bivalvia</taxon>
        <taxon>Autobranchia</taxon>
        <taxon>Heteroconchia</taxon>
        <taxon>Euheterodonta</taxon>
        <taxon>Imparidentia</taxon>
        <taxon>Neoheterodontei</taxon>
        <taxon>Myida</taxon>
        <taxon>Dreissenoidea</taxon>
        <taxon>Dreissenidae</taxon>
        <taxon>Dreissena</taxon>
    </lineage>
</organism>
<comment type="caution">
    <text evidence="1">The sequence shown here is derived from an EMBL/GenBank/DDBJ whole genome shotgun (WGS) entry which is preliminary data.</text>
</comment>
<dbReference type="Proteomes" id="UP000828390">
    <property type="component" value="Unassembled WGS sequence"/>
</dbReference>
<reference evidence="1" key="2">
    <citation type="submission" date="2020-11" db="EMBL/GenBank/DDBJ databases">
        <authorList>
            <person name="McCartney M.A."/>
            <person name="Auch B."/>
            <person name="Kono T."/>
            <person name="Mallez S."/>
            <person name="Becker A."/>
            <person name="Gohl D.M."/>
            <person name="Silverstein K.A.T."/>
            <person name="Koren S."/>
            <person name="Bechman K.B."/>
            <person name="Herman A."/>
            <person name="Abrahante J.E."/>
            <person name="Garbe J."/>
        </authorList>
    </citation>
    <scope>NUCLEOTIDE SEQUENCE</scope>
    <source>
        <strain evidence="1">Duluth1</strain>
        <tissue evidence="1">Whole animal</tissue>
    </source>
</reference>
<name>A0A9D4CS07_DREPO</name>
<evidence type="ECO:0000313" key="1">
    <source>
        <dbReference type="EMBL" id="KAH3730609.1"/>
    </source>
</evidence>
<protein>
    <submittedName>
        <fullName evidence="1">Uncharacterized protein</fullName>
    </submittedName>
</protein>
<gene>
    <name evidence="1" type="ORF">DPMN_056599</name>
</gene>
<sequence>MTRDSSQGKSHTSKRQAAATTTCISNEPLYSCGKGIAPHIINSLEMHKRKNGCSPYQTMYILSTRLSFSSNTLCEVQAAGLYIRGYNWPGQSVAKTKKSPVDTLTRKRLSPFSLKADIVSVFREWSPR</sequence>
<dbReference type="AlphaFoldDB" id="A0A9D4CS07"/>
<dbReference type="EMBL" id="JAIWYP010000012">
    <property type="protein sequence ID" value="KAH3730609.1"/>
    <property type="molecule type" value="Genomic_DNA"/>
</dbReference>
<evidence type="ECO:0000313" key="2">
    <source>
        <dbReference type="Proteomes" id="UP000828390"/>
    </source>
</evidence>
<keyword evidence="2" id="KW-1185">Reference proteome</keyword>
<proteinExistence type="predicted"/>
<accession>A0A9D4CS07</accession>
<reference evidence="1" key="1">
    <citation type="journal article" date="2019" name="bioRxiv">
        <title>The Genome of the Zebra Mussel, Dreissena polymorpha: A Resource for Invasive Species Research.</title>
        <authorList>
            <person name="McCartney M.A."/>
            <person name="Auch B."/>
            <person name="Kono T."/>
            <person name="Mallez S."/>
            <person name="Zhang Y."/>
            <person name="Obille A."/>
            <person name="Becker A."/>
            <person name="Abrahante J.E."/>
            <person name="Garbe J."/>
            <person name="Badalamenti J.P."/>
            <person name="Herman A."/>
            <person name="Mangelson H."/>
            <person name="Liachko I."/>
            <person name="Sullivan S."/>
            <person name="Sone E.D."/>
            <person name="Koren S."/>
            <person name="Silverstein K.A.T."/>
            <person name="Beckman K.B."/>
            <person name="Gohl D.M."/>
        </authorList>
    </citation>
    <scope>NUCLEOTIDE SEQUENCE</scope>
    <source>
        <strain evidence="1">Duluth1</strain>
        <tissue evidence="1">Whole animal</tissue>
    </source>
</reference>